<dbReference type="InterPro" id="IPR011990">
    <property type="entry name" value="TPR-like_helical_dom_sf"/>
</dbReference>
<evidence type="ECO:0000313" key="2">
    <source>
        <dbReference type="EMBL" id="GAA0740615.1"/>
    </source>
</evidence>
<keyword evidence="1" id="KW-0812">Transmembrane</keyword>
<comment type="caution">
    <text evidence="2">The sequence shown here is derived from an EMBL/GenBank/DDBJ whole genome shotgun (WGS) entry which is preliminary data.</text>
</comment>
<name>A0ABN1JIL0_9FLAO</name>
<feature type="transmembrane region" description="Helical" evidence="1">
    <location>
        <begin position="24"/>
        <end position="44"/>
    </location>
</feature>
<keyword evidence="1" id="KW-0472">Membrane</keyword>
<keyword evidence="3" id="KW-1185">Reference proteome</keyword>
<evidence type="ECO:0000256" key="1">
    <source>
        <dbReference type="SAM" id="Phobius"/>
    </source>
</evidence>
<dbReference type="Gene3D" id="1.25.40.10">
    <property type="entry name" value="Tetratricopeptide repeat domain"/>
    <property type="match status" value="1"/>
</dbReference>
<dbReference type="SUPFAM" id="SSF48452">
    <property type="entry name" value="TPR-like"/>
    <property type="match status" value="1"/>
</dbReference>
<keyword evidence="1" id="KW-1133">Transmembrane helix</keyword>
<accession>A0ABN1JIL0</accession>
<dbReference type="Proteomes" id="UP001500736">
    <property type="component" value="Unassembled WGS sequence"/>
</dbReference>
<dbReference type="PIRSF" id="PIRSF030959">
    <property type="entry name" value="UCP030959"/>
    <property type="match status" value="1"/>
</dbReference>
<proteinExistence type="predicted"/>
<organism evidence="2 3">
    <name type="scientific">Gaetbulibacter jejuensis</name>
    <dbReference type="NCBI Taxonomy" id="584607"/>
    <lineage>
        <taxon>Bacteria</taxon>
        <taxon>Pseudomonadati</taxon>
        <taxon>Bacteroidota</taxon>
        <taxon>Flavobacteriia</taxon>
        <taxon>Flavobacteriales</taxon>
        <taxon>Flavobacteriaceae</taxon>
        <taxon>Gaetbulibacter</taxon>
    </lineage>
</organism>
<sequence>MVYYLILAIQFFCVYHVFKHKNEYYWVFLIIFVPVIGCAVYLISNVYNKRDAEKVASDITSIINPTKKVRDLESKLQFSDTYQNRLNLADAYFEISDYSNASLHYEQLLEDKSQSNIFVKKKLLESYYYAQEYEKAIEIAETIKDHQEFVNTISQFTYGLCLEKLNRIDEAETNMKVINQRYSHYNERLVLAEFLLSQQKNDAAYDILNDINAESQHMTKPNRRIYRATINKVKDYLSKA</sequence>
<reference evidence="2 3" key="1">
    <citation type="journal article" date="2019" name="Int. J. Syst. Evol. Microbiol.">
        <title>The Global Catalogue of Microorganisms (GCM) 10K type strain sequencing project: providing services to taxonomists for standard genome sequencing and annotation.</title>
        <authorList>
            <consortium name="The Broad Institute Genomics Platform"/>
            <consortium name="The Broad Institute Genome Sequencing Center for Infectious Disease"/>
            <person name="Wu L."/>
            <person name="Ma J."/>
        </authorList>
    </citation>
    <scope>NUCLEOTIDE SEQUENCE [LARGE SCALE GENOMIC DNA]</scope>
    <source>
        <strain evidence="2 3">JCM 15976</strain>
    </source>
</reference>
<evidence type="ECO:0000313" key="3">
    <source>
        <dbReference type="Proteomes" id="UP001500736"/>
    </source>
</evidence>
<dbReference type="InterPro" id="IPR014562">
    <property type="entry name" value="UCP030959_TPR_rpt-cont"/>
</dbReference>
<protein>
    <submittedName>
        <fullName evidence="2">Tetratricopeptide repeat protein</fullName>
    </submittedName>
</protein>
<gene>
    <name evidence="2" type="ORF">GCM10009431_10950</name>
</gene>
<dbReference type="EMBL" id="BAAAGF010000001">
    <property type="protein sequence ID" value="GAA0740615.1"/>
    <property type="molecule type" value="Genomic_DNA"/>
</dbReference>